<proteinExistence type="inferred from homology"/>
<feature type="transmembrane region" description="Helical" evidence="7">
    <location>
        <begin position="95"/>
        <end position="116"/>
    </location>
</feature>
<feature type="domain" description="Concentrative nucleoside transporter C-terminal" evidence="9">
    <location>
        <begin position="201"/>
        <end position="406"/>
    </location>
</feature>
<evidence type="ECO:0000256" key="3">
    <source>
        <dbReference type="ARBA" id="ARBA00022475"/>
    </source>
</evidence>
<keyword evidence="7" id="KW-0813">Transport</keyword>
<evidence type="ECO:0000256" key="1">
    <source>
        <dbReference type="ARBA" id="ARBA00004651"/>
    </source>
</evidence>
<feature type="transmembrane region" description="Helical" evidence="7">
    <location>
        <begin position="199"/>
        <end position="217"/>
    </location>
</feature>
<dbReference type="PANTHER" id="PTHR10590">
    <property type="entry name" value="SODIUM/NUCLEOSIDE COTRANSPORTER"/>
    <property type="match status" value="1"/>
</dbReference>
<feature type="transmembrane region" description="Helical" evidence="7">
    <location>
        <begin position="41"/>
        <end position="60"/>
    </location>
</feature>
<evidence type="ECO:0000259" key="10">
    <source>
        <dbReference type="Pfam" id="PF07670"/>
    </source>
</evidence>
<evidence type="ECO:0000313" key="12">
    <source>
        <dbReference type="Proteomes" id="UP000242664"/>
    </source>
</evidence>
<name>A0ABM9WSP8_VIBAE</name>
<organism evidence="11 12">
    <name type="scientific">Vibrio antiquarius (strain Ex25)</name>
    <dbReference type="NCBI Taxonomy" id="150340"/>
    <lineage>
        <taxon>Bacteria</taxon>
        <taxon>Pseudomonadati</taxon>
        <taxon>Pseudomonadota</taxon>
        <taxon>Gammaproteobacteria</taxon>
        <taxon>Vibrionales</taxon>
        <taxon>Vibrionaceae</taxon>
        <taxon>Vibrio</taxon>
        <taxon>Vibrio diabolicus subgroup</taxon>
    </lineage>
</organism>
<accession>A0ABM9WSP8</accession>
<evidence type="ECO:0000259" key="9">
    <source>
        <dbReference type="Pfam" id="PF07662"/>
    </source>
</evidence>
<dbReference type="NCBIfam" id="TIGR00804">
    <property type="entry name" value="nupC"/>
    <property type="match status" value="1"/>
</dbReference>
<feature type="transmembrane region" description="Helical" evidence="7">
    <location>
        <begin position="12"/>
        <end position="29"/>
    </location>
</feature>
<evidence type="ECO:0000256" key="6">
    <source>
        <dbReference type="ARBA" id="ARBA00023136"/>
    </source>
</evidence>
<keyword evidence="5 7" id="KW-1133">Transmembrane helix</keyword>
<evidence type="ECO:0000313" key="11">
    <source>
        <dbReference type="EMBL" id="EDN56426.1"/>
    </source>
</evidence>
<evidence type="ECO:0000256" key="5">
    <source>
        <dbReference type="ARBA" id="ARBA00022989"/>
    </source>
</evidence>
<sequence>MPSISPFCRIHFMNSIIGIVAILFVAWLLSTNRKNIKLRTVSFAFALQVLFALLVLYVPAGRDALNSVSSVVSNLINYGQEGIAFLFGNLATGGFTFAINVLGIIVFFSSLISGLYHIGVMPKIINFIGGGIQKLLGIGRAESLSATANIFVGTIEAPLMVKPYLKHMTDSQFFAVMTGGLASVAGGTLVGYASLGVDLNYLIAAAFMSAPAGLLMAKILMPEDTDKAADIDISQVEIPRATNVVEALADGAMAGVRIAVSVGGTLLAFISVIAMLNGMLGWIGDLVGTPLSFELILGYVFAPVAWLLGVPWQEATTAGSLIGNKIVVNEFVAFIQLAEVKSQLSEHSQAIVTFALCGFANISSMAMLIGGLGSLVPEKRAFVSKHGFRAIIAGVMANLMSASIAGVILSL</sequence>
<comment type="similarity">
    <text evidence="2 7">Belongs to the concentrative nucleoside transporter (CNT) (TC 2.A.41) family.</text>
</comment>
<feature type="transmembrane region" description="Helical" evidence="7">
    <location>
        <begin position="289"/>
        <end position="309"/>
    </location>
</feature>
<dbReference type="InterPro" id="IPR011657">
    <property type="entry name" value="CNT_C_dom"/>
</dbReference>
<dbReference type="Proteomes" id="UP000242664">
    <property type="component" value="Unassembled WGS sequence"/>
</dbReference>
<feature type="transmembrane region" description="Helical" evidence="7">
    <location>
        <begin position="173"/>
        <end position="193"/>
    </location>
</feature>
<dbReference type="InterPro" id="IPR008276">
    <property type="entry name" value="C_nuclsd_transpt"/>
</dbReference>
<dbReference type="InterPro" id="IPR002668">
    <property type="entry name" value="CNT_N_dom"/>
</dbReference>
<feature type="domain" description="Nucleoside transporter/FeoB GTPase Gate" evidence="10">
    <location>
        <begin position="99"/>
        <end position="195"/>
    </location>
</feature>
<feature type="domain" description="Concentrative nucleoside transporter N-terminal" evidence="8">
    <location>
        <begin position="17"/>
        <end position="90"/>
    </location>
</feature>
<evidence type="ECO:0000256" key="4">
    <source>
        <dbReference type="ARBA" id="ARBA00022692"/>
    </source>
</evidence>
<dbReference type="Pfam" id="PF07670">
    <property type="entry name" value="Gate"/>
    <property type="match status" value="1"/>
</dbReference>
<feature type="transmembrane region" description="Helical" evidence="7">
    <location>
        <begin position="350"/>
        <end position="376"/>
    </location>
</feature>
<dbReference type="InterPro" id="IPR018270">
    <property type="entry name" value="C_nuclsd_transpt_met_bac"/>
</dbReference>
<reference evidence="12" key="1">
    <citation type="submission" date="2006-10" db="EMBL/GenBank/DDBJ databases">
        <authorList>
            <person name="Heidelberg J."/>
            <person name="Sebastian Y."/>
        </authorList>
    </citation>
    <scope>NUCLEOTIDE SEQUENCE [LARGE SCALE GENOMIC DNA]</scope>
    <source>
        <strain evidence="12">EX25</strain>
    </source>
</reference>
<dbReference type="InterPro" id="IPR011642">
    <property type="entry name" value="Gate_dom"/>
</dbReference>
<evidence type="ECO:0000259" key="8">
    <source>
        <dbReference type="Pfam" id="PF01773"/>
    </source>
</evidence>
<comment type="subcellular location">
    <subcellularLocation>
        <location evidence="1">Cell membrane</location>
        <topology evidence="1">Multi-pass membrane protein</topology>
    </subcellularLocation>
</comment>
<evidence type="ECO:0000256" key="2">
    <source>
        <dbReference type="ARBA" id="ARBA00009033"/>
    </source>
</evidence>
<feature type="transmembrane region" description="Helical" evidence="7">
    <location>
        <begin position="388"/>
        <end position="409"/>
    </location>
</feature>
<keyword evidence="12" id="KW-1185">Reference proteome</keyword>
<dbReference type="PANTHER" id="PTHR10590:SF4">
    <property type="entry name" value="SOLUTE CARRIER FAMILY 28 MEMBER 3"/>
    <property type="match status" value="1"/>
</dbReference>
<keyword evidence="3" id="KW-1003">Cell membrane</keyword>
<dbReference type="Pfam" id="PF01773">
    <property type="entry name" value="Nucleos_tra2_N"/>
    <property type="match status" value="1"/>
</dbReference>
<evidence type="ECO:0000256" key="7">
    <source>
        <dbReference type="RuleBase" id="RU362018"/>
    </source>
</evidence>
<keyword evidence="4 7" id="KW-0812">Transmembrane</keyword>
<dbReference type="EMBL" id="DS267837">
    <property type="protein sequence ID" value="EDN56426.1"/>
    <property type="molecule type" value="Genomic_DNA"/>
</dbReference>
<dbReference type="Pfam" id="PF07662">
    <property type="entry name" value="Nucleos_tra2_C"/>
    <property type="match status" value="1"/>
</dbReference>
<keyword evidence="6 7" id="KW-0472">Membrane</keyword>
<gene>
    <name evidence="11" type="ORF">VEx25_0579</name>
</gene>
<protein>
    <recommendedName>
        <fullName evidence="7">Nucleoside permease</fullName>
    </recommendedName>
</protein>
<feature type="transmembrane region" description="Helical" evidence="7">
    <location>
        <begin position="258"/>
        <end position="283"/>
    </location>
</feature>